<evidence type="ECO:0000313" key="2">
    <source>
        <dbReference type="EMBL" id="KAF4725571.1"/>
    </source>
</evidence>
<evidence type="ECO:0000313" key="3">
    <source>
        <dbReference type="EMBL" id="KAF4758824.1"/>
    </source>
</evidence>
<evidence type="ECO:0000313" key="4">
    <source>
        <dbReference type="Proteomes" id="UP000553632"/>
    </source>
</evidence>
<evidence type="ECO:0000256" key="1">
    <source>
        <dbReference type="SAM" id="SignalP"/>
    </source>
</evidence>
<proteinExistence type="predicted"/>
<dbReference type="AlphaFoldDB" id="A0A7J6UNH7"/>
<sequence>MSSIALLVGRMVIAIQMGLLALEAPVKPSGKYCGKVSFLAKVTLTFHGDTFDFDGRYGFSTGKADDVPYKMNGATTILIPTDNPKFQTAFKAMDPPFPASDLKQLGYANNAITAHTSLGDLTLANGKC</sequence>
<reference evidence="4 5" key="1">
    <citation type="submission" date="2020-04" db="EMBL/GenBank/DDBJ databases">
        <title>Perkinsus olseni comparative genomics.</title>
        <authorList>
            <person name="Bogema D.R."/>
        </authorList>
    </citation>
    <scope>NUCLEOTIDE SEQUENCE [LARGE SCALE GENOMIC DNA]</scope>
    <source>
        <strain evidence="2">ATCC PRA-205</strain>
        <strain evidence="3 4">ATCC PRA-207</strain>
    </source>
</reference>
<feature type="chain" id="PRO_5036205879" evidence="1">
    <location>
        <begin position="22"/>
        <end position="128"/>
    </location>
</feature>
<feature type="signal peptide" evidence="1">
    <location>
        <begin position="1"/>
        <end position="21"/>
    </location>
</feature>
<dbReference type="Proteomes" id="UP000553632">
    <property type="component" value="Unassembled WGS sequence"/>
</dbReference>
<comment type="caution">
    <text evidence="3">The sequence shown here is derived from an EMBL/GenBank/DDBJ whole genome shotgun (WGS) entry which is preliminary data.</text>
</comment>
<dbReference type="EMBL" id="JABANO010000941">
    <property type="protein sequence ID" value="KAF4758824.1"/>
    <property type="molecule type" value="Genomic_DNA"/>
</dbReference>
<dbReference type="EMBL" id="JABANM010018771">
    <property type="protein sequence ID" value="KAF4725571.1"/>
    <property type="molecule type" value="Genomic_DNA"/>
</dbReference>
<accession>A0A7J6UNH7</accession>
<keyword evidence="1" id="KW-0732">Signal</keyword>
<keyword evidence="4" id="KW-1185">Reference proteome</keyword>
<organism evidence="3 4">
    <name type="scientific">Perkinsus olseni</name>
    <name type="common">Perkinsus atlanticus</name>
    <dbReference type="NCBI Taxonomy" id="32597"/>
    <lineage>
        <taxon>Eukaryota</taxon>
        <taxon>Sar</taxon>
        <taxon>Alveolata</taxon>
        <taxon>Perkinsozoa</taxon>
        <taxon>Perkinsea</taxon>
        <taxon>Perkinsida</taxon>
        <taxon>Perkinsidae</taxon>
        <taxon>Perkinsus</taxon>
    </lineage>
</organism>
<protein>
    <submittedName>
        <fullName evidence="3">Uncharacterized protein</fullName>
    </submittedName>
</protein>
<gene>
    <name evidence="2" type="ORF">FOZ62_014038</name>
    <name evidence="3" type="ORF">FOZ63_008818</name>
</gene>
<evidence type="ECO:0000313" key="5">
    <source>
        <dbReference type="Proteomes" id="UP000574390"/>
    </source>
</evidence>
<dbReference type="Proteomes" id="UP000574390">
    <property type="component" value="Unassembled WGS sequence"/>
</dbReference>
<name>A0A7J6UNH7_PEROL</name>